<evidence type="ECO:0000256" key="4">
    <source>
        <dbReference type="ARBA" id="ARBA00022692"/>
    </source>
</evidence>
<gene>
    <name evidence="8" type="ORF">BPA30113_05437</name>
</gene>
<feature type="transmembrane region" description="Helical" evidence="7">
    <location>
        <begin position="42"/>
        <end position="64"/>
    </location>
</feature>
<dbReference type="GO" id="GO:0005886">
    <property type="term" value="C:plasma membrane"/>
    <property type="evidence" value="ECO:0007669"/>
    <property type="project" value="TreeGrafter"/>
</dbReference>
<comment type="subcellular location">
    <subcellularLocation>
        <location evidence="1">Membrane</location>
        <topology evidence="1">Multi-pass membrane protein</topology>
    </subcellularLocation>
</comment>
<feature type="transmembrane region" description="Helical" evidence="7">
    <location>
        <begin position="405"/>
        <end position="429"/>
    </location>
</feature>
<proteinExistence type="inferred from homology"/>
<dbReference type="EMBL" id="CABVQD010000024">
    <property type="protein sequence ID" value="VWC15474.1"/>
    <property type="molecule type" value="Genomic_DNA"/>
</dbReference>
<evidence type="ECO:0000313" key="8">
    <source>
        <dbReference type="EMBL" id="VWC15474.1"/>
    </source>
</evidence>
<organism evidence="8 9">
    <name type="scientific">Burkholderia paludis</name>
    <dbReference type="NCBI Taxonomy" id="1506587"/>
    <lineage>
        <taxon>Bacteria</taxon>
        <taxon>Pseudomonadati</taxon>
        <taxon>Pseudomonadota</taxon>
        <taxon>Betaproteobacteria</taxon>
        <taxon>Burkholderiales</taxon>
        <taxon>Burkholderiaceae</taxon>
        <taxon>Burkholderia</taxon>
        <taxon>Burkholderia cepacia complex</taxon>
    </lineage>
</organism>
<evidence type="ECO:0000256" key="1">
    <source>
        <dbReference type="ARBA" id="ARBA00004141"/>
    </source>
</evidence>
<protein>
    <submittedName>
        <fullName evidence="8">Permease</fullName>
    </submittedName>
</protein>
<keyword evidence="5 7" id="KW-1133">Transmembrane helix</keyword>
<name>A0A6P2Q6N7_9BURK</name>
<dbReference type="PANTHER" id="PTHR43337">
    <property type="entry name" value="XANTHINE/URACIL PERMEASE C887.17-RELATED"/>
    <property type="match status" value="1"/>
</dbReference>
<keyword evidence="4 7" id="KW-0812">Transmembrane</keyword>
<feature type="transmembrane region" description="Helical" evidence="7">
    <location>
        <begin position="215"/>
        <end position="233"/>
    </location>
</feature>
<dbReference type="PANTHER" id="PTHR43337:SF4">
    <property type="entry name" value="GUANINE_HYPOXANTHINE PERMEASE GHXQ"/>
    <property type="match status" value="1"/>
</dbReference>
<dbReference type="InterPro" id="IPR045018">
    <property type="entry name" value="Azg-like"/>
</dbReference>
<feature type="transmembrane region" description="Helical" evidence="7">
    <location>
        <begin position="189"/>
        <end position="208"/>
    </location>
</feature>
<feature type="transmembrane region" description="Helical" evidence="7">
    <location>
        <begin position="441"/>
        <end position="461"/>
    </location>
</feature>
<feature type="transmembrane region" description="Helical" evidence="7">
    <location>
        <begin position="373"/>
        <end position="393"/>
    </location>
</feature>
<dbReference type="AlphaFoldDB" id="A0A6P2Q6N7"/>
<keyword evidence="9" id="KW-1185">Reference proteome</keyword>
<feature type="transmembrane region" description="Helical" evidence="7">
    <location>
        <begin position="70"/>
        <end position="89"/>
    </location>
</feature>
<feature type="transmembrane region" description="Helical" evidence="7">
    <location>
        <begin position="121"/>
        <end position="142"/>
    </location>
</feature>
<sequence>MSDTPVQPTVGVGAEETDFGTKGVIDRYFGISSRGSTQRREIVAGVTTFLAMVYSVFVVPGMFGKAGFDTSAVFVAVCLTTAFGSLLMGLWAKLPIAIGCAISLTAFTAFGLVLGKGLHPTVALGAVFLMGLVFTGISVTGVRSWILRNLPAGVAHGTGIGIGLFLLLIASNDVGLVIKNPGAGLPVSLGQITAFPVIMSVVGLAAIFGLEKRRVPGGILLVVIAISVFGLVFDPAVKYHGIFALPSLSAPGHASLIGAMDIKGALSMAVLPSVLALVMTAVFDATGTIRAVAGQAGQLDENGRIINGGRALTADSLSSIFSGFLGGAPAAAYIESSVGVAAGAKTGLAAAVVGLLFLVVMFFSPLAGLVPSYATAPALMYVGLLMLGSVSRLHMDDMVDAMSGLVCAVFIVLTANIVTGIMLGFSTLVIGRIASGEFRKLNVGTVLIAAVLVVFYLGGWAI</sequence>
<dbReference type="RefSeq" id="WP_031401820.1">
    <property type="nucleotide sequence ID" value="NZ_CABVQD010000024.1"/>
</dbReference>
<evidence type="ECO:0000313" key="9">
    <source>
        <dbReference type="Proteomes" id="UP000494330"/>
    </source>
</evidence>
<evidence type="ECO:0000256" key="6">
    <source>
        <dbReference type="ARBA" id="ARBA00023136"/>
    </source>
</evidence>
<feature type="transmembrane region" description="Helical" evidence="7">
    <location>
        <begin position="265"/>
        <end position="283"/>
    </location>
</feature>
<feature type="transmembrane region" description="Helical" evidence="7">
    <location>
        <begin position="346"/>
        <end position="367"/>
    </location>
</feature>
<dbReference type="Pfam" id="PF00860">
    <property type="entry name" value="Xan_ur_permease"/>
    <property type="match status" value="1"/>
</dbReference>
<feature type="transmembrane region" description="Helical" evidence="7">
    <location>
        <begin position="149"/>
        <end position="169"/>
    </location>
</feature>
<accession>A0A6P2Q6N7</accession>
<keyword evidence="6 7" id="KW-0472">Membrane</keyword>
<dbReference type="Proteomes" id="UP000494330">
    <property type="component" value="Unassembled WGS sequence"/>
</dbReference>
<dbReference type="InterPro" id="IPR006043">
    <property type="entry name" value="NCS2"/>
</dbReference>
<dbReference type="GO" id="GO:0015208">
    <property type="term" value="F:guanine transmembrane transporter activity"/>
    <property type="evidence" value="ECO:0007669"/>
    <property type="project" value="TreeGrafter"/>
</dbReference>
<evidence type="ECO:0000256" key="2">
    <source>
        <dbReference type="ARBA" id="ARBA00005697"/>
    </source>
</evidence>
<keyword evidence="3" id="KW-0813">Transport</keyword>
<evidence type="ECO:0000256" key="7">
    <source>
        <dbReference type="SAM" id="Phobius"/>
    </source>
</evidence>
<evidence type="ECO:0000256" key="5">
    <source>
        <dbReference type="ARBA" id="ARBA00022989"/>
    </source>
</evidence>
<reference evidence="8 9" key="1">
    <citation type="submission" date="2019-09" db="EMBL/GenBank/DDBJ databases">
        <authorList>
            <person name="Depoorter E."/>
        </authorList>
    </citation>
    <scope>NUCLEOTIDE SEQUENCE [LARGE SCALE GENOMIC DNA]</scope>
    <source>
        <strain evidence="8">LMG 30113</strain>
    </source>
</reference>
<feature type="transmembrane region" description="Helical" evidence="7">
    <location>
        <begin position="96"/>
        <end position="115"/>
    </location>
</feature>
<comment type="similarity">
    <text evidence="2">Belongs to the nucleobase:cation symporter-2 (NCS2) (TC 2.A.40) family. Azg-like subfamily.</text>
</comment>
<evidence type="ECO:0000256" key="3">
    <source>
        <dbReference type="ARBA" id="ARBA00022448"/>
    </source>
</evidence>